<dbReference type="Proteomes" id="UP000019335">
    <property type="component" value="Unassembled WGS sequence"/>
</dbReference>
<accession>W7T8Z2</accession>
<protein>
    <submittedName>
        <fullName evidence="2">Uncharacterized protein</fullName>
    </submittedName>
</protein>
<dbReference type="EMBL" id="AZIL01003651">
    <property type="protein sequence ID" value="EWM19943.1"/>
    <property type="molecule type" value="Genomic_DNA"/>
</dbReference>
<evidence type="ECO:0000256" key="1">
    <source>
        <dbReference type="SAM" id="Phobius"/>
    </source>
</evidence>
<gene>
    <name evidence="2" type="ORF">Naga_102855g1</name>
</gene>
<dbReference type="AlphaFoldDB" id="W7T8Z2"/>
<feature type="non-terminal residue" evidence="2">
    <location>
        <position position="1"/>
    </location>
</feature>
<keyword evidence="1" id="KW-0472">Membrane</keyword>
<organism evidence="2 3">
    <name type="scientific">Nannochloropsis gaditana</name>
    <dbReference type="NCBI Taxonomy" id="72520"/>
    <lineage>
        <taxon>Eukaryota</taxon>
        <taxon>Sar</taxon>
        <taxon>Stramenopiles</taxon>
        <taxon>Ochrophyta</taxon>
        <taxon>Eustigmatophyceae</taxon>
        <taxon>Eustigmatales</taxon>
        <taxon>Monodopsidaceae</taxon>
        <taxon>Nannochloropsis</taxon>
    </lineage>
</organism>
<keyword evidence="1" id="KW-1133">Transmembrane helix</keyword>
<name>W7T8Z2_9STRA</name>
<keyword evidence="1" id="KW-0812">Transmembrane</keyword>
<keyword evidence="3" id="KW-1185">Reference proteome</keyword>
<comment type="caution">
    <text evidence="2">The sequence shown here is derived from an EMBL/GenBank/DDBJ whole genome shotgun (WGS) entry which is preliminary data.</text>
</comment>
<reference evidence="2 3" key="1">
    <citation type="journal article" date="2014" name="Mol. Plant">
        <title>Chromosome Scale Genome Assembly and Transcriptome Profiling of Nannochloropsis gaditana in Nitrogen Depletion.</title>
        <authorList>
            <person name="Corteggiani Carpinelli E."/>
            <person name="Telatin A."/>
            <person name="Vitulo N."/>
            <person name="Forcato C."/>
            <person name="D'Angelo M."/>
            <person name="Schiavon R."/>
            <person name="Vezzi A."/>
            <person name="Giacometti G.M."/>
            <person name="Morosinotto T."/>
            <person name="Valle G."/>
        </authorList>
    </citation>
    <scope>NUCLEOTIDE SEQUENCE [LARGE SCALE GENOMIC DNA]</scope>
    <source>
        <strain evidence="2 3">B-31</strain>
    </source>
</reference>
<proteinExistence type="predicted"/>
<sequence length="115" mass="12860">LLRGCCQRVSPPSRTPWGPLPSLPPSLPSSPQSHLLPYFGDHHSHWISGMVAMVVFVLPLLLTSFCLLSVRFIFKLRYEPDGFGGPVDARSVGLNGLWRKRVPCCYFYCDILSSI</sequence>
<evidence type="ECO:0000313" key="2">
    <source>
        <dbReference type="EMBL" id="EWM19943.1"/>
    </source>
</evidence>
<feature type="transmembrane region" description="Helical" evidence="1">
    <location>
        <begin position="46"/>
        <end position="68"/>
    </location>
</feature>
<evidence type="ECO:0000313" key="3">
    <source>
        <dbReference type="Proteomes" id="UP000019335"/>
    </source>
</evidence>